<comment type="catalytic activity">
    <reaction evidence="3">
        <text>D-glyceraldehyde 3-phosphate = dihydroxyacetone phosphate</text>
        <dbReference type="Rhea" id="RHEA:18585"/>
        <dbReference type="ChEBI" id="CHEBI:57642"/>
        <dbReference type="ChEBI" id="CHEBI:59776"/>
        <dbReference type="EC" id="5.3.1.1"/>
    </reaction>
</comment>
<dbReference type="Proteomes" id="UP000231466">
    <property type="component" value="Unassembled WGS sequence"/>
</dbReference>
<dbReference type="PROSITE" id="PS51440">
    <property type="entry name" value="TIM_2"/>
    <property type="match status" value="1"/>
</dbReference>
<dbReference type="EMBL" id="PFAH01000009">
    <property type="protein sequence ID" value="PIR97805.1"/>
    <property type="molecule type" value="Genomic_DNA"/>
</dbReference>
<dbReference type="GO" id="GO:0006094">
    <property type="term" value="P:gluconeogenesis"/>
    <property type="evidence" value="ECO:0007669"/>
    <property type="project" value="UniProtKB-UniPathway"/>
</dbReference>
<evidence type="ECO:0000256" key="3">
    <source>
        <dbReference type="RuleBase" id="RU363013"/>
    </source>
</evidence>
<sequence>MKKMLVANWKLNPENVDLAVALAKLEDKKQVIICPPTPYLSAVGNVIKRAKLGAQDAFWEKEGPYTGNTSPTHIKSVGAKYVILGHSERRNILQEGDDAINQKVEASLKSGLQVILCIGEDLDSHQRGEKQTKLFITDQIIRGFKNIKWKDLRNIAIAYEPVWAISTSGSGLKDAPEESIKIIQFIKDFLRERYMLKKPVVLYGGSINSKNAENYLINDLIDGVLIGGASLDAKEFNKIIKICLER</sequence>
<dbReference type="Gene3D" id="3.20.20.70">
    <property type="entry name" value="Aldolase class I"/>
    <property type="match status" value="1"/>
</dbReference>
<comment type="subcellular location">
    <subcellularLocation>
        <location evidence="3">Cytoplasm</location>
    </subcellularLocation>
</comment>
<keyword evidence="3" id="KW-0324">Glycolysis</keyword>
<dbReference type="InterPro" id="IPR013785">
    <property type="entry name" value="Aldolase_TIM"/>
</dbReference>
<evidence type="ECO:0000256" key="2">
    <source>
        <dbReference type="ARBA" id="ARBA00023235"/>
    </source>
</evidence>
<dbReference type="GO" id="GO:0005829">
    <property type="term" value="C:cytosol"/>
    <property type="evidence" value="ECO:0007669"/>
    <property type="project" value="TreeGrafter"/>
</dbReference>
<dbReference type="SUPFAM" id="SSF51351">
    <property type="entry name" value="Triosephosphate isomerase (TIM)"/>
    <property type="match status" value="1"/>
</dbReference>
<proteinExistence type="inferred from homology"/>
<accession>A0A2H0VFC7</accession>
<gene>
    <name evidence="4" type="primary">tpiA</name>
    <name evidence="4" type="ORF">COT89_02750</name>
</gene>
<comment type="caution">
    <text evidence="4">The sequence shown here is derived from an EMBL/GenBank/DDBJ whole genome shotgun (WGS) entry which is preliminary data.</text>
</comment>
<keyword evidence="2 3" id="KW-0413">Isomerase</keyword>
<comment type="pathway">
    <text evidence="3">Carbohydrate degradation; glycolysis; D-glyceraldehyde 3-phosphate from glycerone phosphate: step 1/1.</text>
</comment>
<dbReference type="InterPro" id="IPR035990">
    <property type="entry name" value="TIM_sf"/>
</dbReference>
<comment type="similarity">
    <text evidence="1 3">Belongs to the triosephosphate isomerase family.</text>
</comment>
<dbReference type="InterPro" id="IPR000652">
    <property type="entry name" value="Triosephosphate_isomerase"/>
</dbReference>
<dbReference type="GO" id="GO:0006096">
    <property type="term" value="P:glycolytic process"/>
    <property type="evidence" value="ECO:0007669"/>
    <property type="project" value="UniProtKB-UniPathway"/>
</dbReference>
<dbReference type="CDD" id="cd00311">
    <property type="entry name" value="TIM"/>
    <property type="match status" value="1"/>
</dbReference>
<dbReference type="Pfam" id="PF00121">
    <property type="entry name" value="TIM"/>
    <property type="match status" value="1"/>
</dbReference>
<evidence type="ECO:0000256" key="1">
    <source>
        <dbReference type="ARBA" id="ARBA00007422"/>
    </source>
</evidence>
<reference evidence="5" key="1">
    <citation type="submission" date="2017-09" db="EMBL/GenBank/DDBJ databases">
        <title>Depth-based differentiation of microbial function through sediment-hosted aquifers and enrichment of novel symbionts in the deep terrestrial subsurface.</title>
        <authorList>
            <person name="Probst A.J."/>
            <person name="Ladd B."/>
            <person name="Jarett J.K."/>
            <person name="Geller-Mcgrath D.E."/>
            <person name="Sieber C.M.K."/>
            <person name="Emerson J.B."/>
            <person name="Anantharaman K."/>
            <person name="Thomas B.C."/>
            <person name="Malmstrom R."/>
            <person name="Stieglmeier M."/>
            <person name="Klingl A."/>
            <person name="Woyke T."/>
            <person name="Ryan C.M."/>
            <person name="Banfield J.F."/>
        </authorList>
    </citation>
    <scope>NUCLEOTIDE SEQUENCE [LARGE SCALE GENOMIC DNA]</scope>
</reference>
<dbReference type="EC" id="5.3.1.1" evidence="3"/>
<protein>
    <recommendedName>
        <fullName evidence="3">Triosephosphate isomerase</fullName>
        <ecNumber evidence="3">5.3.1.1</ecNumber>
    </recommendedName>
</protein>
<dbReference type="UniPathway" id="UPA00109">
    <property type="reaction ID" value="UER00189"/>
</dbReference>
<dbReference type="GO" id="GO:0004807">
    <property type="term" value="F:triose-phosphate isomerase activity"/>
    <property type="evidence" value="ECO:0007669"/>
    <property type="project" value="UniProtKB-EC"/>
</dbReference>
<keyword evidence="3" id="KW-0963">Cytoplasm</keyword>
<keyword evidence="3" id="KW-0312">Gluconeogenesis</keyword>
<dbReference type="PANTHER" id="PTHR21139:SF42">
    <property type="entry name" value="TRIOSEPHOSPHATE ISOMERASE"/>
    <property type="match status" value="1"/>
</dbReference>
<dbReference type="UniPathway" id="UPA00138"/>
<dbReference type="GO" id="GO:0046166">
    <property type="term" value="P:glyceraldehyde-3-phosphate biosynthetic process"/>
    <property type="evidence" value="ECO:0007669"/>
    <property type="project" value="TreeGrafter"/>
</dbReference>
<dbReference type="GO" id="GO:0019563">
    <property type="term" value="P:glycerol catabolic process"/>
    <property type="evidence" value="ECO:0007669"/>
    <property type="project" value="TreeGrafter"/>
</dbReference>
<comment type="subunit">
    <text evidence="3">Homodimer.</text>
</comment>
<evidence type="ECO:0000313" key="4">
    <source>
        <dbReference type="EMBL" id="PIR97805.1"/>
    </source>
</evidence>
<organism evidence="4 5">
    <name type="scientific">Candidatus Colwellbacteria bacterium CG10_big_fil_rev_8_21_14_0_10_42_22</name>
    <dbReference type="NCBI Taxonomy" id="1974540"/>
    <lineage>
        <taxon>Bacteria</taxon>
        <taxon>Candidatus Colwelliibacteriota</taxon>
    </lineage>
</organism>
<dbReference type="AlphaFoldDB" id="A0A2H0VFC7"/>
<evidence type="ECO:0000313" key="5">
    <source>
        <dbReference type="Proteomes" id="UP000231466"/>
    </source>
</evidence>
<name>A0A2H0VFC7_9BACT</name>
<dbReference type="PANTHER" id="PTHR21139">
    <property type="entry name" value="TRIOSEPHOSPHATE ISOMERASE"/>
    <property type="match status" value="1"/>
</dbReference>
<comment type="pathway">
    <text evidence="3">Carbohydrate biosynthesis; gluconeogenesis.</text>
</comment>